<evidence type="ECO:0000256" key="1">
    <source>
        <dbReference type="SAM" id="MobiDB-lite"/>
    </source>
</evidence>
<evidence type="ECO:0000313" key="2">
    <source>
        <dbReference type="EMBL" id="OJZ86169.1"/>
    </source>
</evidence>
<proteinExistence type="predicted"/>
<dbReference type="VEuPathDB" id="FungiDB:ASPFODRAFT_47279"/>
<gene>
    <name evidence="2" type="ORF">ASPFODRAFT_47279</name>
</gene>
<organism evidence="2 3">
    <name type="scientific">Aspergillus luchuensis (strain CBS 106.47)</name>
    <dbReference type="NCBI Taxonomy" id="1137211"/>
    <lineage>
        <taxon>Eukaryota</taxon>
        <taxon>Fungi</taxon>
        <taxon>Dikarya</taxon>
        <taxon>Ascomycota</taxon>
        <taxon>Pezizomycotina</taxon>
        <taxon>Eurotiomycetes</taxon>
        <taxon>Eurotiomycetidae</taxon>
        <taxon>Eurotiales</taxon>
        <taxon>Aspergillaceae</taxon>
        <taxon>Aspergillus</taxon>
        <taxon>Aspergillus subgen. Circumdati</taxon>
    </lineage>
</organism>
<protein>
    <submittedName>
        <fullName evidence="2">Uncharacterized protein</fullName>
    </submittedName>
</protein>
<feature type="compositionally biased region" description="Basic and acidic residues" evidence="1">
    <location>
        <begin position="37"/>
        <end position="48"/>
    </location>
</feature>
<dbReference type="Proteomes" id="UP000184063">
    <property type="component" value="Unassembled WGS sequence"/>
</dbReference>
<name>A0A1M3THC7_ASPLC</name>
<evidence type="ECO:0000313" key="3">
    <source>
        <dbReference type="Proteomes" id="UP000184063"/>
    </source>
</evidence>
<reference evidence="3" key="1">
    <citation type="journal article" date="2017" name="Genome Biol.">
        <title>Comparative genomics reveals high biological diversity and specific adaptations in the industrially and medically important fungal genus Aspergillus.</title>
        <authorList>
            <person name="de Vries R.P."/>
            <person name="Riley R."/>
            <person name="Wiebenga A."/>
            <person name="Aguilar-Osorio G."/>
            <person name="Amillis S."/>
            <person name="Uchima C.A."/>
            <person name="Anderluh G."/>
            <person name="Asadollahi M."/>
            <person name="Askin M."/>
            <person name="Barry K."/>
            <person name="Battaglia E."/>
            <person name="Bayram O."/>
            <person name="Benocci T."/>
            <person name="Braus-Stromeyer S.A."/>
            <person name="Caldana C."/>
            <person name="Canovas D."/>
            <person name="Cerqueira G.C."/>
            <person name="Chen F."/>
            <person name="Chen W."/>
            <person name="Choi C."/>
            <person name="Clum A."/>
            <person name="Dos Santos R.A."/>
            <person name="Damasio A.R."/>
            <person name="Diallinas G."/>
            <person name="Emri T."/>
            <person name="Fekete E."/>
            <person name="Flipphi M."/>
            <person name="Freyberg S."/>
            <person name="Gallo A."/>
            <person name="Gournas C."/>
            <person name="Habgood R."/>
            <person name="Hainaut M."/>
            <person name="Harispe M.L."/>
            <person name="Henrissat B."/>
            <person name="Hilden K.S."/>
            <person name="Hope R."/>
            <person name="Hossain A."/>
            <person name="Karabika E."/>
            <person name="Karaffa L."/>
            <person name="Karanyi Z."/>
            <person name="Krasevec N."/>
            <person name="Kuo A."/>
            <person name="Kusch H."/>
            <person name="LaButti K."/>
            <person name="Lagendijk E.L."/>
            <person name="Lapidus A."/>
            <person name="Levasseur A."/>
            <person name="Lindquist E."/>
            <person name="Lipzen A."/>
            <person name="Logrieco A.F."/>
            <person name="MacCabe A."/>
            <person name="Maekelae M.R."/>
            <person name="Malavazi I."/>
            <person name="Melin P."/>
            <person name="Meyer V."/>
            <person name="Mielnichuk N."/>
            <person name="Miskei M."/>
            <person name="Molnar A.P."/>
            <person name="Mule G."/>
            <person name="Ngan C.Y."/>
            <person name="Orejas M."/>
            <person name="Orosz E."/>
            <person name="Ouedraogo J.P."/>
            <person name="Overkamp K.M."/>
            <person name="Park H.-S."/>
            <person name="Perrone G."/>
            <person name="Piumi F."/>
            <person name="Punt P.J."/>
            <person name="Ram A.F."/>
            <person name="Ramon A."/>
            <person name="Rauscher S."/>
            <person name="Record E."/>
            <person name="Riano-Pachon D.M."/>
            <person name="Robert V."/>
            <person name="Roehrig J."/>
            <person name="Ruller R."/>
            <person name="Salamov A."/>
            <person name="Salih N.S."/>
            <person name="Samson R.A."/>
            <person name="Sandor E."/>
            <person name="Sanguinetti M."/>
            <person name="Schuetze T."/>
            <person name="Sepcic K."/>
            <person name="Shelest E."/>
            <person name="Sherlock G."/>
            <person name="Sophianopoulou V."/>
            <person name="Squina F.M."/>
            <person name="Sun H."/>
            <person name="Susca A."/>
            <person name="Todd R.B."/>
            <person name="Tsang A."/>
            <person name="Unkles S.E."/>
            <person name="van de Wiele N."/>
            <person name="van Rossen-Uffink D."/>
            <person name="Oliveira J.V."/>
            <person name="Vesth T.C."/>
            <person name="Visser J."/>
            <person name="Yu J.-H."/>
            <person name="Zhou M."/>
            <person name="Andersen M.R."/>
            <person name="Archer D.B."/>
            <person name="Baker S.E."/>
            <person name="Benoit I."/>
            <person name="Brakhage A.A."/>
            <person name="Braus G.H."/>
            <person name="Fischer R."/>
            <person name="Frisvad J.C."/>
            <person name="Goldman G.H."/>
            <person name="Houbraken J."/>
            <person name="Oakley B."/>
            <person name="Pocsi I."/>
            <person name="Scazzocchio C."/>
            <person name="Seiboth B."/>
            <person name="vanKuyk P.A."/>
            <person name="Wortman J."/>
            <person name="Dyer P.S."/>
            <person name="Grigoriev I.V."/>
        </authorList>
    </citation>
    <scope>NUCLEOTIDE SEQUENCE [LARGE SCALE GENOMIC DNA]</scope>
    <source>
        <strain evidence="3">CBS 106.47</strain>
    </source>
</reference>
<accession>A0A1M3THC7</accession>
<dbReference type="EMBL" id="KV878242">
    <property type="protein sequence ID" value="OJZ86169.1"/>
    <property type="molecule type" value="Genomic_DNA"/>
</dbReference>
<dbReference type="AlphaFoldDB" id="A0A1M3THC7"/>
<sequence length="62" mass="6808">MYLQLGAVTSTYLGVATEERSTDFRWIAPAGRGNPGPDERGCVDSRKKPVSDHFSLTHIVES</sequence>
<feature type="region of interest" description="Disordered" evidence="1">
    <location>
        <begin position="27"/>
        <end position="48"/>
    </location>
</feature>